<dbReference type="RefSeq" id="WP_285905975.1">
    <property type="nucleotide sequence ID" value="NZ_JASUBC010000002.1"/>
</dbReference>
<accession>A0ABD4ZSY6</accession>
<protein>
    <submittedName>
        <fullName evidence="1">Uncharacterized protein</fullName>
    </submittedName>
</protein>
<dbReference type="Proteomes" id="UP001241571">
    <property type="component" value="Unassembled WGS sequence"/>
</dbReference>
<evidence type="ECO:0000313" key="2">
    <source>
        <dbReference type="Proteomes" id="UP001241571"/>
    </source>
</evidence>
<name>A0ABD4ZSY6_ENTGA</name>
<dbReference type="EMBL" id="JASUBT010000005">
    <property type="protein sequence ID" value="MDL4935815.1"/>
    <property type="molecule type" value="Genomic_DNA"/>
</dbReference>
<dbReference type="AlphaFoldDB" id="A0ABD4ZSY6"/>
<organism evidence="1 2">
    <name type="scientific">Enterococcus gallinarum</name>
    <dbReference type="NCBI Taxonomy" id="1353"/>
    <lineage>
        <taxon>Bacteria</taxon>
        <taxon>Bacillati</taxon>
        <taxon>Bacillota</taxon>
        <taxon>Bacilli</taxon>
        <taxon>Lactobacillales</taxon>
        <taxon>Enterococcaceae</taxon>
        <taxon>Enterococcus</taxon>
    </lineage>
</organism>
<proteinExistence type="predicted"/>
<sequence length="285" mass="33022">MNSSILDYSRIYAGILEQESLYSLLDLTADKLKQTLAKPEYAVQPYMKIEGKVNKRIEETVERVTGFGTKMGSAFEALCLTLARVPTQKEFNEYCLELAEEFWSKNPPDGIQWDSVVETAVANRNHRCYVSQIVELHCVLLLRELFPEWKIVGSDQLDTLMGVDIVVETETKRLYLHVMKNSKYSFLAFRKKQKRGGMRDYAGKFHRYYRDFTGDKTLMYEGRQESCSETTEFVNGLPLFKKDWLEEQLLLYSSFDQFGEALEGSKKLEYMENYLATLEGKEDAA</sequence>
<gene>
    <name evidence="1" type="ORF">QRX88_08825</name>
</gene>
<evidence type="ECO:0000313" key="1">
    <source>
        <dbReference type="EMBL" id="MDL4935815.1"/>
    </source>
</evidence>
<comment type="caution">
    <text evidence="1">The sequence shown here is derived from an EMBL/GenBank/DDBJ whole genome shotgun (WGS) entry which is preliminary data.</text>
</comment>
<reference evidence="1 2" key="1">
    <citation type="submission" date="2023-06" db="EMBL/GenBank/DDBJ databases">
        <title>Acute promotion of culturable opportunistic pathogens and persistent increase of antibiotic resistance following antibiotic exposure in mouse gut microbiota.</title>
        <authorList>
            <person name="Li L."/>
            <person name="Wang B."/>
            <person name="Sun Y."/>
            <person name="Wang M."/>
            <person name="Xu H."/>
        </authorList>
    </citation>
    <scope>NUCLEOTIDE SEQUENCE [LARGE SCALE GENOMIC DNA]</scope>
    <source>
        <strain evidence="1 2">CRI2_2</strain>
    </source>
</reference>